<proteinExistence type="predicted"/>
<keyword evidence="4" id="KW-1185">Reference proteome</keyword>
<feature type="compositionally biased region" description="Basic residues" evidence="1">
    <location>
        <begin position="442"/>
        <end position="454"/>
    </location>
</feature>
<organism evidence="3 4">
    <name type="scientific">Elysia chlorotica</name>
    <name type="common">Eastern emerald elysia</name>
    <name type="synonym">Sea slug</name>
    <dbReference type="NCBI Taxonomy" id="188477"/>
    <lineage>
        <taxon>Eukaryota</taxon>
        <taxon>Metazoa</taxon>
        <taxon>Spiralia</taxon>
        <taxon>Lophotrochozoa</taxon>
        <taxon>Mollusca</taxon>
        <taxon>Gastropoda</taxon>
        <taxon>Heterobranchia</taxon>
        <taxon>Euthyneura</taxon>
        <taxon>Panpulmonata</taxon>
        <taxon>Sacoglossa</taxon>
        <taxon>Placobranchoidea</taxon>
        <taxon>Plakobranchidae</taxon>
        <taxon>Elysia</taxon>
    </lineage>
</organism>
<reference evidence="3 4" key="1">
    <citation type="submission" date="2019-01" db="EMBL/GenBank/DDBJ databases">
        <title>A draft genome assembly of the solar-powered sea slug Elysia chlorotica.</title>
        <authorList>
            <person name="Cai H."/>
            <person name="Li Q."/>
            <person name="Fang X."/>
            <person name="Li J."/>
            <person name="Curtis N.E."/>
            <person name="Altenburger A."/>
            <person name="Shibata T."/>
            <person name="Feng M."/>
            <person name="Maeda T."/>
            <person name="Schwartz J.A."/>
            <person name="Shigenobu S."/>
            <person name="Lundholm N."/>
            <person name="Nishiyama T."/>
            <person name="Yang H."/>
            <person name="Hasebe M."/>
            <person name="Li S."/>
            <person name="Pierce S.K."/>
            <person name="Wang J."/>
        </authorList>
    </citation>
    <scope>NUCLEOTIDE SEQUENCE [LARGE SCALE GENOMIC DNA]</scope>
    <source>
        <strain evidence="3">EC2010</strain>
        <tissue evidence="3">Whole organism of an adult</tissue>
    </source>
</reference>
<evidence type="ECO:0000313" key="3">
    <source>
        <dbReference type="EMBL" id="RUS73159.1"/>
    </source>
</evidence>
<dbReference type="OrthoDB" id="6043659at2759"/>
<feature type="transmembrane region" description="Helical" evidence="2">
    <location>
        <begin position="24"/>
        <end position="49"/>
    </location>
</feature>
<comment type="caution">
    <text evidence="3">The sequence shown here is derived from an EMBL/GenBank/DDBJ whole genome shotgun (WGS) entry which is preliminary data.</text>
</comment>
<keyword evidence="2" id="KW-1133">Transmembrane helix</keyword>
<protein>
    <recommendedName>
        <fullName evidence="5">Transmembrane protein</fullName>
    </recommendedName>
</protein>
<evidence type="ECO:0000256" key="2">
    <source>
        <dbReference type="SAM" id="Phobius"/>
    </source>
</evidence>
<feature type="region of interest" description="Disordered" evidence="1">
    <location>
        <begin position="442"/>
        <end position="482"/>
    </location>
</feature>
<dbReference type="Proteomes" id="UP000271974">
    <property type="component" value="Unassembled WGS sequence"/>
</dbReference>
<keyword evidence="2" id="KW-0812">Transmembrane</keyword>
<sequence>MVKGFRPSLEAPAHRQVNNSARPILCFFICVGVAILVFSAFGASGWNIYIHRFDYNRQFFSAGDEVAISDVTSDFSSFFCQSYEVTLYKPGQVYLLSGSAEVNKSLIGQDESISMLQVPGFPYRELSLYLLDQSELSLSACRQNGSRDLSAEIVLIKGKENVRSWRRDRKCESCVLKRVRIPEDSRCSNEEDDSRHSGSGEDFGEVFEDEAASLSAGAKSHQAQKEAGVKENRNPFVQRWKQGVNETENPRQKSPTDSEIVRRRKHTTFHHTILSNDMYSILIFYGNPRGPDSLLRPGIELTGTVRRTTFKVQNATEVCVVSGTMPEPKETNKSSANTCHFDLPWRSNMDVVVHFGDFSSSGDEETFGDSEKLSNGSVAPAEGRHTELTFPRYDGMATKCQVRLSVWICLFGVLPVAIVVFISVVSGVVLCRRHPRQFTARWKKATRSKKKHRGRGGDGGGGLVAEEVLPEDTQSSMAIQGD</sequence>
<feature type="transmembrane region" description="Helical" evidence="2">
    <location>
        <begin position="404"/>
        <end position="431"/>
    </location>
</feature>
<evidence type="ECO:0008006" key="5">
    <source>
        <dbReference type="Google" id="ProtNLM"/>
    </source>
</evidence>
<gene>
    <name evidence="3" type="ORF">EGW08_019081</name>
</gene>
<name>A0A433SV87_ELYCH</name>
<accession>A0A433SV87</accession>
<feature type="compositionally biased region" description="Polar residues" evidence="1">
    <location>
        <begin position="472"/>
        <end position="482"/>
    </location>
</feature>
<evidence type="ECO:0000313" key="4">
    <source>
        <dbReference type="Proteomes" id="UP000271974"/>
    </source>
</evidence>
<evidence type="ECO:0000256" key="1">
    <source>
        <dbReference type="SAM" id="MobiDB-lite"/>
    </source>
</evidence>
<keyword evidence="2" id="KW-0472">Membrane</keyword>
<dbReference type="AlphaFoldDB" id="A0A433SV87"/>
<dbReference type="EMBL" id="RQTK01000971">
    <property type="protein sequence ID" value="RUS73159.1"/>
    <property type="molecule type" value="Genomic_DNA"/>
</dbReference>